<dbReference type="Pfam" id="PF09365">
    <property type="entry name" value="DUF2461"/>
    <property type="match status" value="1"/>
</dbReference>
<gene>
    <name evidence="1" type="ORF">ACFFRI_00515</name>
</gene>
<name>A0ABV5K6N4_9ACTN</name>
<evidence type="ECO:0000313" key="1">
    <source>
        <dbReference type="EMBL" id="MFB9311510.1"/>
    </source>
</evidence>
<keyword evidence="2" id="KW-1185">Reference proteome</keyword>
<reference evidence="1 2" key="1">
    <citation type="submission" date="2024-09" db="EMBL/GenBank/DDBJ databases">
        <authorList>
            <person name="Sun Q."/>
            <person name="Mori K."/>
        </authorList>
    </citation>
    <scope>NUCLEOTIDE SEQUENCE [LARGE SCALE GENOMIC DNA]</scope>
    <source>
        <strain evidence="1 2">JCM 9626</strain>
    </source>
</reference>
<dbReference type="EMBL" id="JBHMDG010000001">
    <property type="protein sequence ID" value="MFB9311510.1"/>
    <property type="molecule type" value="Genomic_DNA"/>
</dbReference>
<dbReference type="NCBIfam" id="TIGR02453">
    <property type="entry name" value="TIGR02453 family protein"/>
    <property type="match status" value="1"/>
</dbReference>
<sequence>MQFSGFPVAALDFYDDLELDNTRSFWESHKAVYDESVKQPFTALTTMLAPEFGAAKIFRPYRDVRFAKDKTPYKTHQGAFVAAGPSLGWYVELSPRGVRVGGGFYEASGARLGAIRDAIDDDTTGPALERLLARLAKAGFEVGGERLKTTPRGYDATHPRIDLLRHKQLVVGRPYGFEKVIHTPAVATLVRDDWRALKPLITWLQRAVAGVPEDLRIR</sequence>
<dbReference type="InterPro" id="IPR012808">
    <property type="entry name" value="CHP02453"/>
</dbReference>
<dbReference type="PANTHER" id="PTHR36452:SF1">
    <property type="entry name" value="DUF2461 DOMAIN-CONTAINING PROTEIN"/>
    <property type="match status" value="1"/>
</dbReference>
<comment type="caution">
    <text evidence="1">The sequence shown here is derived from an EMBL/GenBank/DDBJ whole genome shotgun (WGS) entry which is preliminary data.</text>
</comment>
<dbReference type="RefSeq" id="WP_140008697.1">
    <property type="nucleotide sequence ID" value="NZ_JBHMDG010000001.1"/>
</dbReference>
<dbReference type="PANTHER" id="PTHR36452">
    <property type="entry name" value="CHROMOSOME 12, WHOLE GENOME SHOTGUN SEQUENCE"/>
    <property type="match status" value="1"/>
</dbReference>
<dbReference type="PIRSF" id="PIRSF028451">
    <property type="entry name" value="UCP028451"/>
    <property type="match status" value="1"/>
</dbReference>
<dbReference type="Proteomes" id="UP001589750">
    <property type="component" value="Unassembled WGS sequence"/>
</dbReference>
<proteinExistence type="predicted"/>
<dbReference type="InterPro" id="IPR015996">
    <property type="entry name" value="UCP028451"/>
</dbReference>
<accession>A0ABV5K6N4</accession>
<protein>
    <submittedName>
        <fullName evidence="1">DUF2461 domain-containing protein</fullName>
    </submittedName>
</protein>
<organism evidence="1 2">
    <name type="scientific">Nocardioides plantarum</name>
    <dbReference type="NCBI Taxonomy" id="29299"/>
    <lineage>
        <taxon>Bacteria</taxon>
        <taxon>Bacillati</taxon>
        <taxon>Actinomycetota</taxon>
        <taxon>Actinomycetes</taxon>
        <taxon>Propionibacteriales</taxon>
        <taxon>Nocardioidaceae</taxon>
        <taxon>Nocardioides</taxon>
    </lineage>
</organism>
<evidence type="ECO:0000313" key="2">
    <source>
        <dbReference type="Proteomes" id="UP001589750"/>
    </source>
</evidence>